<feature type="binding site" evidence="13">
    <location>
        <begin position="117"/>
        <end position="120"/>
    </location>
    <ligand>
        <name>FAD</name>
        <dbReference type="ChEBI" id="CHEBI:57692"/>
    </ligand>
</feature>
<evidence type="ECO:0000256" key="14">
    <source>
        <dbReference type="RuleBase" id="RU003968"/>
    </source>
</evidence>
<keyword evidence="13 14" id="KW-0274">FAD</keyword>
<evidence type="ECO:0000256" key="1">
    <source>
        <dbReference type="ARBA" id="ARBA00001974"/>
    </source>
</evidence>
<evidence type="ECO:0000256" key="8">
    <source>
        <dbReference type="ARBA" id="ARBA00033986"/>
    </source>
</evidence>
<dbReference type="OrthoDB" id="269227at2759"/>
<keyword evidence="14" id="KW-0285">Flavoprotein</keyword>
<evidence type="ECO:0000313" key="17">
    <source>
        <dbReference type="EMBL" id="KAF5359173.1"/>
    </source>
</evidence>
<gene>
    <name evidence="17" type="ORF">D9756_003510</name>
</gene>
<protein>
    <recommendedName>
        <fullName evidence="5">pyranose dehydrogenase (acceptor)</fullName>
        <ecNumber evidence="5">1.1.99.29</ecNumber>
    </recommendedName>
</protein>
<evidence type="ECO:0000256" key="12">
    <source>
        <dbReference type="ARBA" id="ARBA00034059"/>
    </source>
</evidence>
<accession>A0A8H5G6C1</accession>
<dbReference type="GO" id="GO:0033718">
    <property type="term" value="F:pyranose dehydrogenase (acceptor) activity"/>
    <property type="evidence" value="ECO:0007669"/>
    <property type="project" value="UniProtKB-EC"/>
</dbReference>
<dbReference type="EMBL" id="JAACJO010000004">
    <property type="protein sequence ID" value="KAF5359173.1"/>
    <property type="molecule type" value="Genomic_DNA"/>
</dbReference>
<evidence type="ECO:0000256" key="13">
    <source>
        <dbReference type="PIRSR" id="PIRSR000137-2"/>
    </source>
</evidence>
<dbReference type="AlphaFoldDB" id="A0A8H5G6C1"/>
<feature type="domain" description="Glucose-methanol-choline oxidoreductase N-terminal" evidence="16">
    <location>
        <begin position="295"/>
        <end position="309"/>
    </location>
</feature>
<dbReference type="PROSITE" id="PS00623">
    <property type="entry name" value="GMC_OXRED_1"/>
    <property type="match status" value="1"/>
</dbReference>
<reference evidence="17 18" key="1">
    <citation type="journal article" date="2020" name="ISME J.">
        <title>Uncovering the hidden diversity of litter-decomposition mechanisms in mushroom-forming fungi.</title>
        <authorList>
            <person name="Floudas D."/>
            <person name="Bentzer J."/>
            <person name="Ahren D."/>
            <person name="Johansson T."/>
            <person name="Persson P."/>
            <person name="Tunlid A."/>
        </authorList>
    </citation>
    <scope>NUCLEOTIDE SEQUENCE [LARGE SCALE GENOMIC DNA]</scope>
    <source>
        <strain evidence="17 18">CBS 146.42</strain>
    </source>
</reference>
<comment type="function">
    <text evidence="7">Catalyzes the single-oxidation or sequential double oxidation reaction of carbohydrates primarily at carbon-2 and/or carbon-3 with the concomitant reduction of the flavin. The enzyme exhibits a broad sugar substrate specificity, oxidizing different aldopyranoses to the corresponding C-1, C-2, C-3 or C-1,2, C-2,3 and C-3,4 (di)dehydro sugars with substrate-specific regioselectivity. Accepts only a narrow range of electron acceptors such as substituted benzoquinones and complexed metal ions and reacts extremely slowly with O(2) as acceptor. May play a role in the natural recycling of plant matter by oxidizing all major monosaccharides in lignocellulose and by reducing quinone compounds or reactive radical species generated during lignin depolymerization.</text>
</comment>
<keyword evidence="18" id="KW-1185">Reference proteome</keyword>
<evidence type="ECO:0000259" key="15">
    <source>
        <dbReference type="PROSITE" id="PS00623"/>
    </source>
</evidence>
<feature type="binding site" evidence="13">
    <location>
        <begin position="555"/>
        <end position="556"/>
    </location>
    <ligand>
        <name>FAD</name>
        <dbReference type="ChEBI" id="CHEBI:57692"/>
    </ligand>
</feature>
<dbReference type="GO" id="GO:0050660">
    <property type="term" value="F:flavin adenine dinucleotide binding"/>
    <property type="evidence" value="ECO:0007669"/>
    <property type="project" value="InterPro"/>
</dbReference>
<comment type="catalytic activity">
    <reaction evidence="11">
        <text>a pyranoside + acceptor = a pyranosid-3-ulose + reduced acceptor.</text>
        <dbReference type="EC" id="1.1.99.29"/>
    </reaction>
</comment>
<dbReference type="Gene3D" id="3.30.560.10">
    <property type="entry name" value="Glucose Oxidase, domain 3"/>
    <property type="match status" value="1"/>
</dbReference>
<evidence type="ECO:0000259" key="16">
    <source>
        <dbReference type="PROSITE" id="PS00624"/>
    </source>
</evidence>
<dbReference type="PIRSF" id="PIRSF000137">
    <property type="entry name" value="Alcohol_oxidase"/>
    <property type="match status" value="1"/>
</dbReference>
<dbReference type="EC" id="1.1.99.29" evidence="5"/>
<evidence type="ECO:0000256" key="6">
    <source>
        <dbReference type="ARBA" id="ARBA00022525"/>
    </source>
</evidence>
<proteinExistence type="inferred from homology"/>
<dbReference type="SUPFAM" id="SSF51905">
    <property type="entry name" value="FAD/NAD(P)-binding domain"/>
    <property type="match status" value="1"/>
</dbReference>
<comment type="similarity">
    <text evidence="3 14">Belongs to the GMC oxidoreductase family.</text>
</comment>
<evidence type="ECO:0000256" key="3">
    <source>
        <dbReference type="ARBA" id="ARBA00010790"/>
    </source>
</evidence>
<comment type="catalytic activity">
    <reaction evidence="9">
        <text>pyranose + acceptor = pyranos-2,3-diulose + reduced acceptor.</text>
        <dbReference type="EC" id="1.1.99.29"/>
    </reaction>
</comment>
<dbReference type="PROSITE" id="PS00624">
    <property type="entry name" value="GMC_OXRED_2"/>
    <property type="match status" value="1"/>
</dbReference>
<dbReference type="Pfam" id="PF00732">
    <property type="entry name" value="GMC_oxred_N"/>
    <property type="match status" value="1"/>
</dbReference>
<dbReference type="Proteomes" id="UP000559027">
    <property type="component" value="Unassembled WGS sequence"/>
</dbReference>
<evidence type="ECO:0000256" key="10">
    <source>
        <dbReference type="ARBA" id="ARBA00034029"/>
    </source>
</evidence>
<name>A0A8H5G6C1_9AGAR</name>
<evidence type="ECO:0000256" key="11">
    <source>
        <dbReference type="ARBA" id="ARBA00034050"/>
    </source>
</evidence>
<dbReference type="GO" id="GO:0005576">
    <property type="term" value="C:extracellular region"/>
    <property type="evidence" value="ECO:0007669"/>
    <property type="project" value="UniProtKB-SubCell"/>
</dbReference>
<dbReference type="PANTHER" id="PTHR11552:SF78">
    <property type="entry name" value="GLUCOSE-METHANOL-CHOLINE OXIDOREDUCTASE N-TERMINAL DOMAIN-CONTAINING PROTEIN"/>
    <property type="match status" value="1"/>
</dbReference>
<evidence type="ECO:0000256" key="5">
    <source>
        <dbReference type="ARBA" id="ARBA00013177"/>
    </source>
</evidence>
<dbReference type="InterPro" id="IPR000172">
    <property type="entry name" value="GMC_OxRdtase_N"/>
</dbReference>
<dbReference type="Pfam" id="PF05199">
    <property type="entry name" value="GMC_oxred_C"/>
    <property type="match status" value="1"/>
</dbReference>
<dbReference type="InterPro" id="IPR012132">
    <property type="entry name" value="GMC_OxRdtase"/>
</dbReference>
<evidence type="ECO:0000256" key="7">
    <source>
        <dbReference type="ARBA" id="ARBA00024699"/>
    </source>
</evidence>
<comment type="subcellular location">
    <subcellularLocation>
        <location evidence="2">Secreted</location>
    </subcellularLocation>
</comment>
<evidence type="ECO:0000256" key="2">
    <source>
        <dbReference type="ARBA" id="ARBA00004613"/>
    </source>
</evidence>
<sequence>MLKSRSVSTFGHTINLPTMTDTTKPTYDIIFAGGGTTACVVAGRLAQADPTLKILVLEAGPHTKDVLKHVQPAQYFPSLAKGGETYTAYVPKPSDKVLGRSVPTVTGRCVGGGSAVNFMVYARAAASDYDDWETVYGNKGWGSKSLIPLLRKAETYQAIATNDTHGKSGPLKISFAKSGHNVADEFLAVAAAYDKDRGPIDDLNGLRACDGYGRWARFIDGKTGKRSDAASNYLYPLLDTNKNLTLLPHKRVIRVIFEGKRAVGVEYIDDEGDHARALQSPSIAHAARLVVLSAGAFGSPAILERSGIGASQVLRKNDIQEIVDLPGVGENLMDHNVNFVQYHAADYANTLDPIFWGGDDGAKPFAQKWAEAGQGLMQHNGMDAGVKLRPTAEDLESIGPSFTKRWNSYFANAPDKPVMLMSSIAAYVGTTPNIPLRKFFCTPYYTAYPESTGYSHITSGINPYATLDYDPQYLHHESDLQVLVWAYKHSREIARRMPMYRGELVPEHPNFPEGSEAVAKLADGPVPIDAPKIKYTEADNRAIAEYIKQYFGTTWHSCGTCAMKAQDKGGVVDERLNVYGVENLKVADLSIIPGNVSANTYSTTIAVGEKAAVLISQDLGIKGVAESD</sequence>
<keyword evidence="6" id="KW-0964">Secreted</keyword>
<comment type="cofactor">
    <cofactor evidence="1 13">
        <name>FAD</name>
        <dbReference type="ChEBI" id="CHEBI:57692"/>
    </cofactor>
</comment>
<evidence type="ECO:0000256" key="4">
    <source>
        <dbReference type="ARBA" id="ARBA00011245"/>
    </source>
</evidence>
<feature type="binding site" evidence="13">
    <location>
        <begin position="36"/>
        <end position="37"/>
    </location>
    <ligand>
        <name>FAD</name>
        <dbReference type="ChEBI" id="CHEBI:57692"/>
    </ligand>
</feature>
<dbReference type="InterPro" id="IPR007867">
    <property type="entry name" value="GMC_OxRtase_C"/>
</dbReference>
<comment type="subunit">
    <text evidence="4">Monomer.</text>
</comment>
<dbReference type="PANTHER" id="PTHR11552">
    <property type="entry name" value="GLUCOSE-METHANOL-CHOLINE GMC OXIDOREDUCTASE"/>
    <property type="match status" value="1"/>
</dbReference>
<dbReference type="SUPFAM" id="SSF54373">
    <property type="entry name" value="FAD-linked reductases, C-terminal domain"/>
    <property type="match status" value="1"/>
</dbReference>
<comment type="catalytic activity">
    <reaction evidence="10">
        <text>pyranose + acceptor = pyranos-3-ulose + reduced acceptor.</text>
        <dbReference type="EC" id="1.1.99.29"/>
    </reaction>
</comment>
<comment type="caution">
    <text evidence="17">The sequence shown here is derived from an EMBL/GenBank/DDBJ whole genome shotgun (WGS) entry which is preliminary data.</text>
</comment>
<feature type="binding site" evidence="13">
    <location>
        <position position="252"/>
    </location>
    <ligand>
        <name>FAD</name>
        <dbReference type="ChEBI" id="CHEBI:57692"/>
    </ligand>
</feature>
<evidence type="ECO:0000256" key="9">
    <source>
        <dbReference type="ARBA" id="ARBA00034010"/>
    </source>
</evidence>
<comment type="catalytic activity">
    <reaction evidence="8">
        <text>pyranose + acceptor = pyranos-2-ulose + reduced acceptor.</text>
        <dbReference type="EC" id="1.1.99.29"/>
    </reaction>
</comment>
<evidence type="ECO:0000313" key="18">
    <source>
        <dbReference type="Proteomes" id="UP000559027"/>
    </source>
</evidence>
<organism evidence="17 18">
    <name type="scientific">Leucocoprinus leucothites</name>
    <dbReference type="NCBI Taxonomy" id="201217"/>
    <lineage>
        <taxon>Eukaryota</taxon>
        <taxon>Fungi</taxon>
        <taxon>Dikarya</taxon>
        <taxon>Basidiomycota</taxon>
        <taxon>Agaricomycotina</taxon>
        <taxon>Agaricomycetes</taxon>
        <taxon>Agaricomycetidae</taxon>
        <taxon>Agaricales</taxon>
        <taxon>Agaricineae</taxon>
        <taxon>Agaricaceae</taxon>
        <taxon>Leucocoprinus</taxon>
    </lineage>
</organism>
<comment type="catalytic activity">
    <reaction evidence="12">
        <text>a pyranoside + acceptor = a pyranosid-3,4-diulose + reduced acceptor.</text>
        <dbReference type="EC" id="1.1.99.29"/>
    </reaction>
</comment>
<dbReference type="Gene3D" id="3.50.50.60">
    <property type="entry name" value="FAD/NAD(P)-binding domain"/>
    <property type="match status" value="1"/>
</dbReference>
<dbReference type="InterPro" id="IPR036188">
    <property type="entry name" value="FAD/NAD-bd_sf"/>
</dbReference>
<feature type="domain" description="Glucose-methanol-choline oxidoreductase N-terminal" evidence="15">
    <location>
        <begin position="107"/>
        <end position="130"/>
    </location>
</feature>